<dbReference type="EMBL" id="WMBA01000013">
    <property type="protein sequence ID" value="MTD54558.1"/>
    <property type="molecule type" value="Genomic_DNA"/>
</dbReference>
<dbReference type="Gene3D" id="1.10.10.10">
    <property type="entry name" value="Winged helix-like DNA-binding domain superfamily/Winged helix DNA-binding domain"/>
    <property type="match status" value="1"/>
</dbReference>
<protein>
    <submittedName>
        <fullName evidence="3">HD domain-containing protein</fullName>
    </submittedName>
</protein>
<dbReference type="Pfam" id="PF13487">
    <property type="entry name" value="HD_5"/>
    <property type="match status" value="2"/>
</dbReference>
<gene>
    <name evidence="3" type="ORF">GKO32_11295</name>
</gene>
<dbReference type="CDD" id="cd06170">
    <property type="entry name" value="LuxR_C_like"/>
    <property type="match status" value="1"/>
</dbReference>
<evidence type="ECO:0000259" key="2">
    <source>
        <dbReference type="PROSITE" id="PS51832"/>
    </source>
</evidence>
<dbReference type="PRINTS" id="PR00038">
    <property type="entry name" value="HTHLUXR"/>
</dbReference>
<dbReference type="PANTHER" id="PTHR45228:SF5">
    <property type="entry name" value="CYCLIC DI-GMP PHOSPHODIESTERASE VC_1348-RELATED"/>
    <property type="match status" value="1"/>
</dbReference>
<feature type="domain" description="HD-GYP" evidence="2">
    <location>
        <begin position="255"/>
        <end position="449"/>
    </location>
</feature>
<dbReference type="PROSITE" id="PS51832">
    <property type="entry name" value="HD_GYP"/>
    <property type="match status" value="1"/>
</dbReference>
<feature type="domain" description="HTH luxR-type" evidence="1">
    <location>
        <begin position="446"/>
        <end position="511"/>
    </location>
</feature>
<name>A0A6N7YRL8_9PSEU</name>
<organism evidence="3 4">
    <name type="scientific">Amycolatopsis pithecellobii</name>
    <dbReference type="NCBI Taxonomy" id="664692"/>
    <lineage>
        <taxon>Bacteria</taxon>
        <taxon>Bacillati</taxon>
        <taxon>Actinomycetota</taxon>
        <taxon>Actinomycetes</taxon>
        <taxon>Pseudonocardiales</taxon>
        <taxon>Pseudonocardiaceae</taxon>
        <taxon>Amycolatopsis</taxon>
    </lineage>
</organism>
<keyword evidence="4" id="KW-1185">Reference proteome</keyword>
<dbReference type="InterPro" id="IPR036388">
    <property type="entry name" value="WH-like_DNA-bd_sf"/>
</dbReference>
<dbReference type="InterPro" id="IPR003607">
    <property type="entry name" value="HD/PDEase_dom"/>
</dbReference>
<evidence type="ECO:0000259" key="1">
    <source>
        <dbReference type="PROSITE" id="PS50043"/>
    </source>
</evidence>
<dbReference type="Pfam" id="PF00196">
    <property type="entry name" value="GerE"/>
    <property type="match status" value="1"/>
</dbReference>
<dbReference type="PROSITE" id="PS00622">
    <property type="entry name" value="HTH_LUXR_1"/>
    <property type="match status" value="1"/>
</dbReference>
<dbReference type="GO" id="GO:0003677">
    <property type="term" value="F:DNA binding"/>
    <property type="evidence" value="ECO:0007669"/>
    <property type="project" value="InterPro"/>
</dbReference>
<dbReference type="AlphaFoldDB" id="A0A6N7YRL8"/>
<dbReference type="SUPFAM" id="SSF46894">
    <property type="entry name" value="C-terminal effector domain of the bipartite response regulators"/>
    <property type="match status" value="1"/>
</dbReference>
<dbReference type="OrthoDB" id="9802066at2"/>
<dbReference type="InterPro" id="IPR037522">
    <property type="entry name" value="HD_GYP_dom"/>
</dbReference>
<accession>A0A6N7YRL8</accession>
<dbReference type="SMART" id="SM00471">
    <property type="entry name" value="HDc"/>
    <property type="match status" value="1"/>
</dbReference>
<dbReference type="GO" id="GO:0006355">
    <property type="term" value="P:regulation of DNA-templated transcription"/>
    <property type="evidence" value="ECO:0007669"/>
    <property type="project" value="InterPro"/>
</dbReference>
<dbReference type="PANTHER" id="PTHR45228">
    <property type="entry name" value="CYCLIC DI-GMP PHOSPHODIESTERASE TM_0186-RELATED"/>
    <property type="match status" value="1"/>
</dbReference>
<proteinExistence type="predicted"/>
<dbReference type="SUPFAM" id="SSF109604">
    <property type="entry name" value="HD-domain/PDEase-like"/>
    <property type="match status" value="1"/>
</dbReference>
<evidence type="ECO:0000313" key="4">
    <source>
        <dbReference type="Proteomes" id="UP000440096"/>
    </source>
</evidence>
<dbReference type="InterPro" id="IPR016032">
    <property type="entry name" value="Sig_transdc_resp-reg_C-effctor"/>
</dbReference>
<dbReference type="Proteomes" id="UP000440096">
    <property type="component" value="Unassembled WGS sequence"/>
</dbReference>
<reference evidence="3 4" key="1">
    <citation type="submission" date="2019-11" db="EMBL/GenBank/DDBJ databases">
        <title>Draft genome of Amycolatopsis RM579.</title>
        <authorList>
            <person name="Duangmal K."/>
            <person name="Mingma R."/>
        </authorList>
    </citation>
    <scope>NUCLEOTIDE SEQUENCE [LARGE SCALE GENOMIC DNA]</scope>
    <source>
        <strain evidence="3 4">RM579</strain>
    </source>
</reference>
<dbReference type="CDD" id="cd00077">
    <property type="entry name" value="HDc"/>
    <property type="match status" value="1"/>
</dbReference>
<sequence>MPGSKVKLRLVELLGAVSLATDLGTGQAHLHGVRTSVLAVALGRQLGLDDASVAAAQQVALLRFLGCTADAGETARMTGGDDRAFLAGMAPVAMGGKGEMGRQLVRTVGVGLLPLRRAALVAGALADPAGAKRSLSAHCEVAAMLAERLGTAPMVREALGHGYERWDGAGFPDGLAGDAVPLAVRVAVVAGDAALWWGISPAQLGEVLNARRGRAYDPAVVDACVAVGSAVLGSLDESDVWEAMLAADAGGDEIDGPGLDAALEAVADFTDLKSPSMRGHSPRVAGLAGAAARHLGMTPEAITIVRRAALVHDLGRVGVPNGIWDRPGPLGVADWERVRQHPYLTESILACCPALADLGRLAGAHHERLDGSGYYRGTRELGPCERVLAAADVVAALGADRPHRPALAARGIADAVMAEVAAGRLDRAAAEAVLAATGRPAAWARRPGWPAGLTDREVEVLRLIARGRTNKEVASGLQLSVKTVGRHIENLYAKTGVNSRAAVAVFAMRHRLLDT</sequence>
<comment type="caution">
    <text evidence="3">The sequence shown here is derived from an EMBL/GenBank/DDBJ whole genome shotgun (WGS) entry which is preliminary data.</text>
</comment>
<dbReference type="InterPro" id="IPR000792">
    <property type="entry name" value="Tscrpt_reg_LuxR_C"/>
</dbReference>
<dbReference type="InterPro" id="IPR052020">
    <property type="entry name" value="Cyclic_di-GMP/3'3'-cGAMP_PDE"/>
</dbReference>
<dbReference type="SMART" id="SM00421">
    <property type="entry name" value="HTH_LUXR"/>
    <property type="match status" value="1"/>
</dbReference>
<evidence type="ECO:0000313" key="3">
    <source>
        <dbReference type="EMBL" id="MTD54558.1"/>
    </source>
</evidence>
<dbReference type="PROSITE" id="PS50043">
    <property type="entry name" value="HTH_LUXR_2"/>
    <property type="match status" value="1"/>
</dbReference>
<dbReference type="Gene3D" id="1.10.3210.10">
    <property type="entry name" value="Hypothetical protein af1432"/>
    <property type="match status" value="2"/>
</dbReference>
<dbReference type="RefSeq" id="WP_154756779.1">
    <property type="nucleotide sequence ID" value="NZ_WMBA01000013.1"/>
</dbReference>